<dbReference type="RefSeq" id="XP_070918530.1">
    <property type="nucleotide sequence ID" value="XM_071062429.1"/>
</dbReference>
<name>A0ABQ0GGJ3_9PEZI</name>
<proteinExistence type="predicted"/>
<dbReference type="GeneID" id="98177752"/>
<reference evidence="3 4" key="1">
    <citation type="submission" date="2024-09" db="EMBL/GenBank/DDBJ databases">
        <title>Itraconazole resistance in Madurella fahalii resulting from another homologue of gene encoding cytochrome P450 14-alpha sterol demethylase (CYP51).</title>
        <authorList>
            <person name="Yoshioka I."/>
            <person name="Fahal A.H."/>
            <person name="Kaneko S."/>
            <person name="Yaguchi T."/>
        </authorList>
    </citation>
    <scope>NUCLEOTIDE SEQUENCE [LARGE SCALE GENOMIC DNA]</scope>
    <source>
        <strain evidence="3 4">IFM 68171</strain>
    </source>
</reference>
<organism evidence="3 4">
    <name type="scientific">Madurella fahalii</name>
    <dbReference type="NCBI Taxonomy" id="1157608"/>
    <lineage>
        <taxon>Eukaryota</taxon>
        <taxon>Fungi</taxon>
        <taxon>Dikarya</taxon>
        <taxon>Ascomycota</taxon>
        <taxon>Pezizomycotina</taxon>
        <taxon>Sordariomycetes</taxon>
        <taxon>Sordariomycetidae</taxon>
        <taxon>Sordariales</taxon>
        <taxon>Sordariales incertae sedis</taxon>
        <taxon>Madurella</taxon>
    </lineage>
</organism>
<gene>
    <name evidence="3" type="ORF">MFIFM68171_07009</name>
</gene>
<feature type="chain" id="PRO_5045668645" evidence="2">
    <location>
        <begin position="21"/>
        <end position="140"/>
    </location>
</feature>
<evidence type="ECO:0000256" key="2">
    <source>
        <dbReference type="SAM" id="SignalP"/>
    </source>
</evidence>
<keyword evidence="2" id="KW-0732">Signal</keyword>
<feature type="region of interest" description="Disordered" evidence="1">
    <location>
        <begin position="42"/>
        <end position="140"/>
    </location>
</feature>
<evidence type="ECO:0000313" key="4">
    <source>
        <dbReference type="Proteomes" id="UP001628179"/>
    </source>
</evidence>
<sequence length="140" mass="14275">MKYSQLLLLVGGVTIAYAKAAPNTANQAGQVVARDASQPAAVGGILPPREIHMVAERDPMLGTGGGKGKEQSKGKGKAQSQSKGKGKEQSKGKGKEQSKGKGKEQSKGKGKEQSKGKGKEQGGATGEIHRGVRGAVKNGA</sequence>
<feature type="compositionally biased region" description="Basic and acidic residues" evidence="1">
    <location>
        <begin position="49"/>
        <end position="59"/>
    </location>
</feature>
<feature type="compositionally biased region" description="Basic and acidic residues" evidence="1">
    <location>
        <begin position="85"/>
        <end position="120"/>
    </location>
</feature>
<keyword evidence="4" id="KW-1185">Reference proteome</keyword>
<protein>
    <submittedName>
        <fullName evidence="3">Uncharacterized protein</fullName>
    </submittedName>
</protein>
<accession>A0ABQ0GGJ3</accession>
<dbReference type="Proteomes" id="UP001628179">
    <property type="component" value="Unassembled WGS sequence"/>
</dbReference>
<dbReference type="EMBL" id="BAAFSV010000003">
    <property type="protein sequence ID" value="GAB1316799.1"/>
    <property type="molecule type" value="Genomic_DNA"/>
</dbReference>
<comment type="caution">
    <text evidence="3">The sequence shown here is derived from an EMBL/GenBank/DDBJ whole genome shotgun (WGS) entry which is preliminary data.</text>
</comment>
<evidence type="ECO:0000313" key="3">
    <source>
        <dbReference type="EMBL" id="GAB1316799.1"/>
    </source>
</evidence>
<feature type="signal peptide" evidence="2">
    <location>
        <begin position="1"/>
        <end position="20"/>
    </location>
</feature>
<evidence type="ECO:0000256" key="1">
    <source>
        <dbReference type="SAM" id="MobiDB-lite"/>
    </source>
</evidence>